<accession>A0A5C1QNG4</accession>
<dbReference type="EC" id="1.1.1.95" evidence="5"/>
<comment type="function">
    <text evidence="1">Catalyzes the reversible oxidation of 3-phospho-D-glycerate to 3-phosphonooxypyruvate, the first step of the phosphorylated L-serine biosynthesis pathway. Also catalyzes the reversible oxidation of 2-hydroxyglutarate to 2-oxoglutarate.</text>
</comment>
<dbReference type="UniPathway" id="UPA00135">
    <property type="reaction ID" value="UER00196"/>
</dbReference>
<dbReference type="PANTHER" id="PTHR42938:SF47">
    <property type="entry name" value="HYDROXYPYRUVATE REDUCTASE"/>
    <property type="match status" value="1"/>
</dbReference>
<evidence type="ECO:0000256" key="2">
    <source>
        <dbReference type="ARBA" id="ARBA00005216"/>
    </source>
</evidence>
<dbReference type="SUPFAM" id="SSF52283">
    <property type="entry name" value="Formate/glycerate dehydrogenase catalytic domain-like"/>
    <property type="match status" value="1"/>
</dbReference>
<comment type="similarity">
    <text evidence="3 12">Belongs to the D-isomer specific 2-hydroxyacid dehydrogenase family.</text>
</comment>
<evidence type="ECO:0000256" key="5">
    <source>
        <dbReference type="ARBA" id="ARBA00013143"/>
    </source>
</evidence>
<feature type="domain" description="ACT" evidence="14">
    <location>
        <begin position="318"/>
        <end position="388"/>
    </location>
</feature>
<evidence type="ECO:0000256" key="9">
    <source>
        <dbReference type="ARBA" id="ARBA00030455"/>
    </source>
</evidence>
<dbReference type="AlphaFoldDB" id="A0A5C1QNG4"/>
<evidence type="ECO:0000256" key="6">
    <source>
        <dbReference type="ARBA" id="ARBA00021582"/>
    </source>
</evidence>
<dbReference type="PROSITE" id="PS00065">
    <property type="entry name" value="D_2_HYDROXYACID_DH_1"/>
    <property type="match status" value="1"/>
</dbReference>
<dbReference type="Gene3D" id="3.30.70.260">
    <property type="match status" value="1"/>
</dbReference>
<dbReference type="KEGG" id="ock:EXM22_14935"/>
<dbReference type="Gene3D" id="3.40.50.720">
    <property type="entry name" value="NAD(P)-binding Rossmann-like Domain"/>
    <property type="match status" value="2"/>
</dbReference>
<keyword evidence="13" id="KW-0472">Membrane</keyword>
<dbReference type="Pfam" id="PF00389">
    <property type="entry name" value="2-Hacid_dh"/>
    <property type="match status" value="1"/>
</dbReference>
<dbReference type="InterPro" id="IPR002912">
    <property type="entry name" value="ACT_dom"/>
</dbReference>
<organism evidence="15 16">
    <name type="scientific">Oceanispirochaeta crateris</name>
    <dbReference type="NCBI Taxonomy" id="2518645"/>
    <lineage>
        <taxon>Bacteria</taxon>
        <taxon>Pseudomonadati</taxon>
        <taxon>Spirochaetota</taxon>
        <taxon>Spirochaetia</taxon>
        <taxon>Spirochaetales</taxon>
        <taxon>Spirochaetaceae</taxon>
        <taxon>Oceanispirochaeta</taxon>
    </lineage>
</organism>
<keyword evidence="7 12" id="KW-0560">Oxidoreductase</keyword>
<dbReference type="PROSITE" id="PS51671">
    <property type="entry name" value="ACT"/>
    <property type="match status" value="1"/>
</dbReference>
<dbReference type="EMBL" id="CP036150">
    <property type="protein sequence ID" value="QEN09211.1"/>
    <property type="molecule type" value="Genomic_DNA"/>
</dbReference>
<proteinExistence type="inferred from homology"/>
<keyword evidence="13" id="KW-0812">Transmembrane</keyword>
<sequence>MYTIQTMNKISAKGLERLPREDYETASGLSHPDAILVRSYKVGEDDIPPTVKAIARAGAGVNNIPVSYCTDQGIVVFNTPGANANSVKELVLTGLFLSSRNINAGINWVQSLDPAEEVSRLVEKEKSRFSGPEVQGKKLGIIGLGAIGVLVANAALALGMEVTGFDPFISINAAWGLSPEVKKANSMDSLIANSDYITLHIPLNDKTRSVIDEHQFDQMKEGTRLLNFARGGLVNNDSLKKAIESGKISYYITDFPEGELLGNPQIITIPHLGASSPEAEENCAVMAADQLRIFLETGNIRNAVNFPNCTMDYVGGHRLIIANKNIPNMVGQISTLLAENEINIQDMMNKHKEGIAYNIIDTDKAPTEKLIADLKKIEGIIMVRAIPPRD</sequence>
<dbReference type="EC" id="1.1.1.399" evidence="4"/>
<evidence type="ECO:0000259" key="14">
    <source>
        <dbReference type="PROSITE" id="PS51671"/>
    </source>
</evidence>
<dbReference type="InterPro" id="IPR045865">
    <property type="entry name" value="ACT-like_dom_sf"/>
</dbReference>
<dbReference type="PANTHER" id="PTHR42938">
    <property type="entry name" value="FORMATE DEHYDROGENASE 1"/>
    <property type="match status" value="1"/>
</dbReference>
<evidence type="ECO:0000256" key="13">
    <source>
        <dbReference type="SAM" id="Phobius"/>
    </source>
</evidence>
<comment type="pathway">
    <text evidence="2">Amino-acid biosynthesis; L-serine biosynthesis; L-serine from 3-phospho-D-glycerate: step 1/3.</text>
</comment>
<dbReference type="CDD" id="cd04901">
    <property type="entry name" value="ACT_3PGDH"/>
    <property type="match status" value="1"/>
</dbReference>
<dbReference type="Pfam" id="PF02826">
    <property type="entry name" value="2-Hacid_dh_C"/>
    <property type="match status" value="1"/>
</dbReference>
<keyword evidence="13" id="KW-1133">Transmembrane helix</keyword>
<dbReference type="InterPro" id="IPR006140">
    <property type="entry name" value="D-isomer_DH_NAD-bd"/>
</dbReference>
<name>A0A5C1QNG4_9SPIO</name>
<dbReference type="GO" id="GO:0051287">
    <property type="term" value="F:NAD binding"/>
    <property type="evidence" value="ECO:0007669"/>
    <property type="project" value="InterPro"/>
</dbReference>
<evidence type="ECO:0000256" key="1">
    <source>
        <dbReference type="ARBA" id="ARBA00003800"/>
    </source>
</evidence>
<protein>
    <recommendedName>
        <fullName evidence="6">D-3-phosphoglycerate dehydrogenase</fullName>
        <ecNumber evidence="4">1.1.1.399</ecNumber>
        <ecNumber evidence="5">1.1.1.95</ecNumber>
    </recommendedName>
    <alternativeName>
        <fullName evidence="9">2-oxoglutarate reductase</fullName>
    </alternativeName>
</protein>
<evidence type="ECO:0000256" key="12">
    <source>
        <dbReference type="RuleBase" id="RU003719"/>
    </source>
</evidence>
<evidence type="ECO:0000256" key="7">
    <source>
        <dbReference type="ARBA" id="ARBA00023002"/>
    </source>
</evidence>
<dbReference type="RefSeq" id="WP_149487285.1">
    <property type="nucleotide sequence ID" value="NZ_CP036150.1"/>
</dbReference>
<evidence type="ECO:0000256" key="11">
    <source>
        <dbReference type="ARBA" id="ARBA00048731"/>
    </source>
</evidence>
<dbReference type="InterPro" id="IPR036291">
    <property type="entry name" value="NAD(P)-bd_dom_sf"/>
</dbReference>
<evidence type="ECO:0000256" key="4">
    <source>
        <dbReference type="ARBA" id="ARBA00013001"/>
    </source>
</evidence>
<dbReference type="Proteomes" id="UP000324209">
    <property type="component" value="Chromosome"/>
</dbReference>
<evidence type="ECO:0000256" key="3">
    <source>
        <dbReference type="ARBA" id="ARBA00005854"/>
    </source>
</evidence>
<dbReference type="InterPro" id="IPR029752">
    <property type="entry name" value="D-isomer_DH_CS1"/>
</dbReference>
<comment type="catalytic activity">
    <reaction evidence="10">
        <text>(R)-2-hydroxyglutarate + NAD(+) = 2-oxoglutarate + NADH + H(+)</text>
        <dbReference type="Rhea" id="RHEA:49612"/>
        <dbReference type="ChEBI" id="CHEBI:15378"/>
        <dbReference type="ChEBI" id="CHEBI:15801"/>
        <dbReference type="ChEBI" id="CHEBI:16810"/>
        <dbReference type="ChEBI" id="CHEBI:57540"/>
        <dbReference type="ChEBI" id="CHEBI:57945"/>
        <dbReference type="EC" id="1.1.1.399"/>
    </reaction>
</comment>
<dbReference type="CDD" id="cd12174">
    <property type="entry name" value="PGDH_like_3"/>
    <property type="match status" value="1"/>
</dbReference>
<dbReference type="PROSITE" id="PS00671">
    <property type="entry name" value="D_2_HYDROXYACID_DH_3"/>
    <property type="match status" value="1"/>
</dbReference>
<dbReference type="SUPFAM" id="SSF55021">
    <property type="entry name" value="ACT-like"/>
    <property type="match status" value="1"/>
</dbReference>
<feature type="transmembrane region" description="Helical" evidence="13">
    <location>
        <begin position="139"/>
        <end position="160"/>
    </location>
</feature>
<keyword evidence="16" id="KW-1185">Reference proteome</keyword>
<dbReference type="InterPro" id="IPR006139">
    <property type="entry name" value="D-isomer_2_OHA_DH_cat_dom"/>
</dbReference>
<reference evidence="15 16" key="1">
    <citation type="submission" date="2019-02" db="EMBL/GenBank/DDBJ databases">
        <title>Complete Genome Sequence and Methylome Analysis of free living Spirochaetas.</title>
        <authorList>
            <person name="Fomenkov A."/>
            <person name="Dubinina G."/>
            <person name="Leshcheva N."/>
            <person name="Mikheeva N."/>
            <person name="Grabovich M."/>
            <person name="Vincze T."/>
            <person name="Roberts R.J."/>
        </authorList>
    </citation>
    <scope>NUCLEOTIDE SEQUENCE [LARGE SCALE GENOMIC DNA]</scope>
    <source>
        <strain evidence="15 16">K2</strain>
    </source>
</reference>
<gene>
    <name evidence="15" type="ORF">EXM22_14935</name>
</gene>
<dbReference type="OrthoDB" id="9805416at2"/>
<keyword evidence="8" id="KW-0520">NAD</keyword>
<evidence type="ECO:0000313" key="15">
    <source>
        <dbReference type="EMBL" id="QEN09211.1"/>
    </source>
</evidence>
<evidence type="ECO:0000313" key="16">
    <source>
        <dbReference type="Proteomes" id="UP000324209"/>
    </source>
</evidence>
<dbReference type="InterPro" id="IPR029753">
    <property type="entry name" value="D-isomer_DH_CS"/>
</dbReference>
<evidence type="ECO:0000256" key="8">
    <source>
        <dbReference type="ARBA" id="ARBA00023027"/>
    </source>
</evidence>
<dbReference type="SUPFAM" id="SSF51735">
    <property type="entry name" value="NAD(P)-binding Rossmann-fold domains"/>
    <property type="match status" value="1"/>
</dbReference>
<dbReference type="GO" id="GO:0004617">
    <property type="term" value="F:phosphoglycerate dehydrogenase activity"/>
    <property type="evidence" value="ECO:0007669"/>
    <property type="project" value="UniProtKB-EC"/>
</dbReference>
<comment type="catalytic activity">
    <reaction evidence="11">
        <text>(2R)-3-phosphoglycerate + NAD(+) = 3-phosphooxypyruvate + NADH + H(+)</text>
        <dbReference type="Rhea" id="RHEA:12641"/>
        <dbReference type="ChEBI" id="CHEBI:15378"/>
        <dbReference type="ChEBI" id="CHEBI:18110"/>
        <dbReference type="ChEBI" id="CHEBI:57540"/>
        <dbReference type="ChEBI" id="CHEBI:57945"/>
        <dbReference type="ChEBI" id="CHEBI:58272"/>
        <dbReference type="EC" id="1.1.1.95"/>
    </reaction>
</comment>
<evidence type="ECO:0000256" key="10">
    <source>
        <dbReference type="ARBA" id="ARBA00048126"/>
    </source>
</evidence>